<dbReference type="RefSeq" id="WP_015807756.1">
    <property type="nucleotide sequence ID" value="NC_013061.1"/>
</dbReference>
<sequence>MRILTLITLLGILFTGCSKEKLSASGDKITEERSPGDFNGISTSGSNSVYITYGTEFKVVLKGSNNLIPYFKTSVTGNTLYLGYEKASVQHDDVEVFVTLPSIRKVSISGSGKTLVQGSFPRAIDFKLSISGSGDATVQDAFDSDEVLVQISGSGKADLQQINARKAQIDISGSGDAKLKVEEKLKARISGSGKIYYTGNPDVDADVSGSGKVIKF</sequence>
<dbReference type="AlphaFoldDB" id="C6XW63"/>
<proteinExistence type="predicted"/>
<dbReference type="InterPro" id="IPR021255">
    <property type="entry name" value="DUF2807"/>
</dbReference>
<dbReference type="PROSITE" id="PS51257">
    <property type="entry name" value="PROKAR_LIPOPROTEIN"/>
    <property type="match status" value="1"/>
</dbReference>
<dbReference type="KEGG" id="phe:Phep_1934"/>
<name>C6XW63_PEDHD</name>
<dbReference type="eggNOG" id="COG3595">
    <property type="taxonomic scope" value="Bacteria"/>
</dbReference>
<protein>
    <recommendedName>
        <fullName evidence="1">Putative auto-transporter adhesin head GIN domain-containing protein</fullName>
    </recommendedName>
</protein>
<dbReference type="PANTHER" id="PTHR39200">
    <property type="entry name" value="HYPOTHETICAL EXPORTED PROTEIN"/>
    <property type="match status" value="1"/>
</dbReference>
<dbReference type="PANTHER" id="PTHR39200:SF1">
    <property type="entry name" value="AUTO-TRANSPORTER ADHESIN HEAD GIN DOMAIN-CONTAINING PROTEIN-RELATED"/>
    <property type="match status" value="1"/>
</dbReference>
<dbReference type="Gene3D" id="2.160.20.120">
    <property type="match status" value="1"/>
</dbReference>
<keyword evidence="3" id="KW-1185">Reference proteome</keyword>
<gene>
    <name evidence="2" type="ordered locus">Phep_1934</name>
</gene>
<dbReference type="OrthoDB" id="1150922at2"/>
<reference evidence="2 3" key="1">
    <citation type="journal article" date="2009" name="Stand. Genomic Sci.">
        <title>Complete genome sequence of Pedobacter heparinus type strain (HIM 762-3).</title>
        <authorList>
            <person name="Han C."/>
            <person name="Spring S."/>
            <person name="Lapidus A."/>
            <person name="Del Rio T.G."/>
            <person name="Tice H."/>
            <person name="Copeland A."/>
            <person name="Cheng J.F."/>
            <person name="Lucas S."/>
            <person name="Chen F."/>
            <person name="Nolan M."/>
            <person name="Bruce D."/>
            <person name="Goodwin L."/>
            <person name="Pitluck S."/>
            <person name="Ivanova N."/>
            <person name="Mavromatis K."/>
            <person name="Mikhailova N."/>
            <person name="Pati A."/>
            <person name="Chen A."/>
            <person name="Palaniappan K."/>
            <person name="Land M."/>
            <person name="Hauser L."/>
            <person name="Chang Y.J."/>
            <person name="Jeffries C.C."/>
            <person name="Saunders E."/>
            <person name="Chertkov O."/>
            <person name="Brettin T."/>
            <person name="Goker M."/>
            <person name="Rohde M."/>
            <person name="Bristow J."/>
            <person name="Eisen J.A."/>
            <person name="Markowitz V."/>
            <person name="Hugenholtz P."/>
            <person name="Kyrpides N.C."/>
            <person name="Klenk H.P."/>
            <person name="Detter J.C."/>
        </authorList>
    </citation>
    <scope>NUCLEOTIDE SEQUENCE [LARGE SCALE GENOMIC DNA]</scope>
    <source>
        <strain evidence="3">ATCC 13125 / DSM 2366 / CIP 104194 / JCM 7457 / NBRC 12017 / NCIMB 9290 / NRRL B-14731 / HIM 762-3</strain>
    </source>
</reference>
<organism evidence="2 3">
    <name type="scientific">Pedobacter heparinus (strain ATCC 13125 / DSM 2366 / CIP 104194 / JCM 7457 / NBRC 12017 / NCIMB 9290 / NRRL B-14731 / HIM 762-3)</name>
    <dbReference type="NCBI Taxonomy" id="485917"/>
    <lineage>
        <taxon>Bacteria</taxon>
        <taxon>Pseudomonadati</taxon>
        <taxon>Bacteroidota</taxon>
        <taxon>Sphingobacteriia</taxon>
        <taxon>Sphingobacteriales</taxon>
        <taxon>Sphingobacteriaceae</taxon>
        <taxon>Pedobacter</taxon>
    </lineage>
</organism>
<feature type="domain" description="Putative auto-transporter adhesin head GIN" evidence="1">
    <location>
        <begin position="37"/>
        <end position="201"/>
    </location>
</feature>
<dbReference type="STRING" id="485917.Phep_1934"/>
<dbReference type="Pfam" id="PF10988">
    <property type="entry name" value="DUF2807"/>
    <property type="match status" value="1"/>
</dbReference>
<dbReference type="EMBL" id="CP001681">
    <property type="protein sequence ID" value="ACU04142.1"/>
    <property type="molecule type" value="Genomic_DNA"/>
</dbReference>
<evidence type="ECO:0000313" key="2">
    <source>
        <dbReference type="EMBL" id="ACU04142.1"/>
    </source>
</evidence>
<evidence type="ECO:0000313" key="3">
    <source>
        <dbReference type="Proteomes" id="UP000000852"/>
    </source>
</evidence>
<dbReference type="Proteomes" id="UP000000852">
    <property type="component" value="Chromosome"/>
</dbReference>
<accession>C6XW63</accession>
<evidence type="ECO:0000259" key="1">
    <source>
        <dbReference type="Pfam" id="PF10988"/>
    </source>
</evidence>
<dbReference type="HOGENOM" id="CLU_072746_2_2_10"/>